<evidence type="ECO:0000313" key="3">
    <source>
        <dbReference type="Proteomes" id="UP000193144"/>
    </source>
</evidence>
<dbReference type="InterPro" id="IPR037176">
    <property type="entry name" value="Osmotin/thaumatin-like_sf"/>
</dbReference>
<dbReference type="Pfam" id="PF04681">
    <property type="entry name" value="Bys1"/>
    <property type="match status" value="1"/>
</dbReference>
<evidence type="ECO:0008006" key="4">
    <source>
        <dbReference type="Google" id="ProtNLM"/>
    </source>
</evidence>
<feature type="chain" id="PRO_5013322299" description="Thaumatin" evidence="1">
    <location>
        <begin position="19"/>
        <end position="225"/>
    </location>
</feature>
<dbReference type="SUPFAM" id="SSF49870">
    <property type="entry name" value="Osmotin, thaumatin-like protein"/>
    <property type="match status" value="1"/>
</dbReference>
<dbReference type="EMBL" id="MCFA01000298">
    <property type="protein sequence ID" value="ORX94825.1"/>
    <property type="molecule type" value="Genomic_DNA"/>
</dbReference>
<comment type="caution">
    <text evidence="2">The sequence shown here is derived from an EMBL/GenBank/DDBJ whole genome shotgun (WGS) entry which is preliminary data.</text>
</comment>
<dbReference type="OrthoDB" id="5144514at2759"/>
<dbReference type="PANTHER" id="PTHR36195">
    <property type="entry name" value="DOMAIN PROTEIN, PUTATIVE (AFU_ORTHOLOGUE AFUA_5G01990)-RELATED-RELATED"/>
    <property type="match status" value="1"/>
</dbReference>
<dbReference type="Proteomes" id="UP000193144">
    <property type="component" value="Unassembled WGS sequence"/>
</dbReference>
<dbReference type="AlphaFoldDB" id="A0A1Y1YA87"/>
<organism evidence="2 3">
    <name type="scientific">Clohesyomyces aquaticus</name>
    <dbReference type="NCBI Taxonomy" id="1231657"/>
    <lineage>
        <taxon>Eukaryota</taxon>
        <taxon>Fungi</taxon>
        <taxon>Dikarya</taxon>
        <taxon>Ascomycota</taxon>
        <taxon>Pezizomycotina</taxon>
        <taxon>Dothideomycetes</taxon>
        <taxon>Pleosporomycetidae</taxon>
        <taxon>Pleosporales</taxon>
        <taxon>Lindgomycetaceae</taxon>
        <taxon>Clohesyomyces</taxon>
    </lineage>
</organism>
<evidence type="ECO:0000313" key="2">
    <source>
        <dbReference type="EMBL" id="ORX94825.1"/>
    </source>
</evidence>
<keyword evidence="3" id="KW-1185">Reference proteome</keyword>
<gene>
    <name evidence="2" type="ORF">BCR34DRAFT_550131</name>
</gene>
<evidence type="ECO:0000256" key="1">
    <source>
        <dbReference type="SAM" id="SignalP"/>
    </source>
</evidence>
<sequence>MLSQALLIAALQATFSYATQVGPTRISQFLAPNITTREPALQPRQGLGRAIVANQCDHDIWLWSIDEQTSIPNIKVGARSTYTEPMRAPCNGCGISLKISNTDQLLGGQQTQFEYAIANNQVYYDISFVDCAKGDSAADCPGHDKGLVIDSPLGACGPLDCPAGSYCPQAAYYVDDPLAKMNIAAPVQGCGASPPDMDLYFRVCANKPPLKREILRIAGRIAVEK</sequence>
<proteinExistence type="predicted"/>
<keyword evidence="1" id="KW-0732">Signal</keyword>
<name>A0A1Y1YA87_9PLEO</name>
<accession>A0A1Y1YA87</accession>
<dbReference type="InterPro" id="IPR006771">
    <property type="entry name" value="CetA-like"/>
</dbReference>
<protein>
    <recommendedName>
        <fullName evidence="4">Thaumatin</fullName>
    </recommendedName>
</protein>
<feature type="signal peptide" evidence="1">
    <location>
        <begin position="1"/>
        <end position="18"/>
    </location>
</feature>
<dbReference type="PANTHER" id="PTHR36195:SF4">
    <property type="entry name" value="DOMAIN PROTEIN, PUTATIVE (AFU_ORTHOLOGUE AFUA_5G01990)-RELATED"/>
    <property type="match status" value="1"/>
</dbReference>
<reference evidence="2 3" key="1">
    <citation type="submission" date="2016-07" db="EMBL/GenBank/DDBJ databases">
        <title>Pervasive Adenine N6-methylation of Active Genes in Fungi.</title>
        <authorList>
            <consortium name="DOE Joint Genome Institute"/>
            <person name="Mondo S.J."/>
            <person name="Dannebaum R.O."/>
            <person name="Kuo R.C."/>
            <person name="Labutti K."/>
            <person name="Haridas S."/>
            <person name="Kuo A."/>
            <person name="Salamov A."/>
            <person name="Ahrendt S.R."/>
            <person name="Lipzen A."/>
            <person name="Sullivan W."/>
            <person name="Andreopoulos W.B."/>
            <person name="Clum A."/>
            <person name="Lindquist E."/>
            <person name="Daum C."/>
            <person name="Ramamoorthy G.K."/>
            <person name="Gryganskyi A."/>
            <person name="Culley D."/>
            <person name="Magnuson J.K."/>
            <person name="James T.Y."/>
            <person name="O'Malley M.A."/>
            <person name="Stajich J.E."/>
            <person name="Spatafora J.W."/>
            <person name="Visel A."/>
            <person name="Grigoriev I.V."/>
        </authorList>
    </citation>
    <scope>NUCLEOTIDE SEQUENCE [LARGE SCALE GENOMIC DNA]</scope>
    <source>
        <strain evidence="2 3">CBS 115471</strain>
    </source>
</reference>